<dbReference type="InterPro" id="IPR032567">
    <property type="entry name" value="RTL1-rel"/>
</dbReference>
<dbReference type="EMBL" id="RJVU01059915">
    <property type="protein sequence ID" value="ROJ62558.1"/>
    <property type="molecule type" value="Genomic_DNA"/>
</dbReference>
<feature type="domain" description="CCHC-type" evidence="2">
    <location>
        <begin position="151"/>
        <end position="165"/>
    </location>
</feature>
<dbReference type="SUPFAM" id="SSF57756">
    <property type="entry name" value="Retrovirus zinc finger-like domains"/>
    <property type="match status" value="1"/>
</dbReference>
<protein>
    <submittedName>
        <fullName evidence="3">Retrotransposon-derived protein PEG10</fullName>
    </submittedName>
</protein>
<dbReference type="InterPro" id="IPR036875">
    <property type="entry name" value="Znf_CCHC_sf"/>
</dbReference>
<organism evidence="3 4">
    <name type="scientific">Anabarilius grahami</name>
    <name type="common">Kanglang fish</name>
    <name type="synonym">Barilius grahami</name>
    <dbReference type="NCBI Taxonomy" id="495550"/>
    <lineage>
        <taxon>Eukaryota</taxon>
        <taxon>Metazoa</taxon>
        <taxon>Chordata</taxon>
        <taxon>Craniata</taxon>
        <taxon>Vertebrata</taxon>
        <taxon>Euteleostomi</taxon>
        <taxon>Actinopterygii</taxon>
        <taxon>Neopterygii</taxon>
        <taxon>Teleostei</taxon>
        <taxon>Ostariophysi</taxon>
        <taxon>Cypriniformes</taxon>
        <taxon>Xenocyprididae</taxon>
        <taxon>Xenocypridinae</taxon>
        <taxon>Xenocypridinae incertae sedis</taxon>
        <taxon>Anabarilius</taxon>
    </lineage>
</organism>
<dbReference type="InterPro" id="IPR045358">
    <property type="entry name" value="Ty3_capsid"/>
</dbReference>
<dbReference type="Proteomes" id="UP000281406">
    <property type="component" value="Unassembled WGS sequence"/>
</dbReference>
<evidence type="ECO:0000256" key="1">
    <source>
        <dbReference type="PROSITE-ProRule" id="PRU00047"/>
    </source>
</evidence>
<dbReference type="CDD" id="cd00303">
    <property type="entry name" value="retropepsin_like"/>
    <property type="match status" value="1"/>
</dbReference>
<evidence type="ECO:0000259" key="2">
    <source>
        <dbReference type="PROSITE" id="PS50158"/>
    </source>
</evidence>
<keyword evidence="1" id="KW-0862">Zinc</keyword>
<keyword evidence="4" id="KW-1185">Reference proteome</keyword>
<dbReference type="Pfam" id="PF19259">
    <property type="entry name" value="Ty3_capsid"/>
    <property type="match status" value="1"/>
</dbReference>
<dbReference type="InterPro" id="IPR021109">
    <property type="entry name" value="Peptidase_aspartic_dom_sf"/>
</dbReference>
<evidence type="ECO:0000313" key="4">
    <source>
        <dbReference type="Proteomes" id="UP000281406"/>
    </source>
</evidence>
<sequence>MQPHLFPTDYSKVAFIISQLSGRALQWAESIWSQKNPVTQTYSGFVEHFREVFGKPSWDSSIGEKLYNLKQGKLSINEYALQFRTLAARSGWNLECGCTRMQSCLEEHQGQSLHNTFLCWPESVSTPEPAQEPMQVESSRLRQRRLTQNLCLYCGLPGHVLSSCPTRPPRPMVSAIISTLQTQKPLSTTITLTAADVSLPVSALIDSGSVGNFISGALCNQLNIKTKNTPTTYQIQSITGRPVSNRRVSRITKPVHLQVGVLHHKYIQLLVLEGSTTDMILGRPWLQQHNPILSWNTGEVLKWGETCFPECFSNLPVPKSPRSNVLPVCATSVESPFEK</sequence>
<dbReference type="GO" id="GO:0003676">
    <property type="term" value="F:nucleic acid binding"/>
    <property type="evidence" value="ECO:0007669"/>
    <property type="project" value="InterPro"/>
</dbReference>
<gene>
    <name evidence="3" type="ORF">DPX16_21544</name>
</gene>
<keyword evidence="1" id="KW-0479">Metal-binding</keyword>
<keyword evidence="1" id="KW-0863">Zinc-finger</keyword>
<dbReference type="SUPFAM" id="SSF50630">
    <property type="entry name" value="Acid proteases"/>
    <property type="match status" value="1"/>
</dbReference>
<accession>A0A3N0XUR1</accession>
<name>A0A3N0XUR1_ANAGA</name>
<dbReference type="Pfam" id="PF13975">
    <property type="entry name" value="gag-asp_proteas"/>
    <property type="match status" value="1"/>
</dbReference>
<proteinExistence type="predicted"/>
<dbReference type="Gene3D" id="2.40.70.10">
    <property type="entry name" value="Acid Proteases"/>
    <property type="match status" value="1"/>
</dbReference>
<dbReference type="OrthoDB" id="8000983at2759"/>
<dbReference type="PANTHER" id="PTHR15503">
    <property type="entry name" value="LDOC1 RELATED"/>
    <property type="match status" value="1"/>
</dbReference>
<dbReference type="PANTHER" id="PTHR15503:SF22">
    <property type="entry name" value="TRANSPOSON TY3-I GAG POLYPROTEIN"/>
    <property type="match status" value="1"/>
</dbReference>
<dbReference type="AlphaFoldDB" id="A0A3N0XUR1"/>
<comment type="caution">
    <text evidence="3">The sequence shown here is derived from an EMBL/GenBank/DDBJ whole genome shotgun (WGS) entry which is preliminary data.</text>
</comment>
<dbReference type="GO" id="GO:0008270">
    <property type="term" value="F:zinc ion binding"/>
    <property type="evidence" value="ECO:0007669"/>
    <property type="project" value="UniProtKB-KW"/>
</dbReference>
<dbReference type="PROSITE" id="PS50158">
    <property type="entry name" value="ZF_CCHC"/>
    <property type="match status" value="1"/>
</dbReference>
<reference evidence="3 4" key="1">
    <citation type="submission" date="2018-10" db="EMBL/GenBank/DDBJ databases">
        <title>Genome assembly for a Yunnan-Guizhou Plateau 3E fish, Anabarilius grahami (Regan), and its evolutionary and genetic applications.</title>
        <authorList>
            <person name="Jiang W."/>
        </authorList>
    </citation>
    <scope>NUCLEOTIDE SEQUENCE [LARGE SCALE GENOMIC DNA]</scope>
    <source>
        <strain evidence="3">AG-KIZ</strain>
        <tissue evidence="3">Muscle</tissue>
    </source>
</reference>
<dbReference type="InterPro" id="IPR001878">
    <property type="entry name" value="Znf_CCHC"/>
</dbReference>
<evidence type="ECO:0000313" key="3">
    <source>
        <dbReference type="EMBL" id="ROJ62558.1"/>
    </source>
</evidence>